<dbReference type="Proteomes" id="UP000199045">
    <property type="component" value="Unassembled WGS sequence"/>
</dbReference>
<evidence type="ECO:0000256" key="1">
    <source>
        <dbReference type="SAM" id="Phobius"/>
    </source>
</evidence>
<reference evidence="3" key="1">
    <citation type="submission" date="2016-10" db="EMBL/GenBank/DDBJ databases">
        <authorList>
            <person name="Varghese N."/>
            <person name="Submissions S."/>
        </authorList>
    </citation>
    <scope>NUCLEOTIDE SEQUENCE [LARGE SCALE GENOMIC DNA]</scope>
    <source>
        <strain evidence="3">DSM 527</strain>
    </source>
</reference>
<evidence type="ECO:0000313" key="2">
    <source>
        <dbReference type="EMBL" id="SDG89044.1"/>
    </source>
</evidence>
<organism evidence="2 3">
    <name type="scientific">Chitinophaga filiformis</name>
    <name type="common">Myxococcus filiformis</name>
    <name type="synonym">Flexibacter filiformis</name>
    <dbReference type="NCBI Taxonomy" id="104663"/>
    <lineage>
        <taxon>Bacteria</taxon>
        <taxon>Pseudomonadati</taxon>
        <taxon>Bacteroidota</taxon>
        <taxon>Chitinophagia</taxon>
        <taxon>Chitinophagales</taxon>
        <taxon>Chitinophagaceae</taxon>
        <taxon>Chitinophaga</taxon>
    </lineage>
</organism>
<feature type="transmembrane region" description="Helical" evidence="1">
    <location>
        <begin position="47"/>
        <end position="69"/>
    </location>
</feature>
<feature type="transmembrane region" description="Helical" evidence="1">
    <location>
        <begin position="76"/>
        <end position="95"/>
    </location>
</feature>
<dbReference type="OrthoDB" id="1467814at2"/>
<dbReference type="EMBL" id="FNBN01000007">
    <property type="protein sequence ID" value="SDG89044.1"/>
    <property type="molecule type" value="Genomic_DNA"/>
</dbReference>
<gene>
    <name evidence="2" type="ORF">SAMN04488121_107130</name>
</gene>
<sequence length="133" mass="14278">MGKKISLLVLLAVLVGVLSGIAGVVYQKVYIETVGEGFIDIASVKNIMLGCIVGTLVAAIGYFLLSLVLKGKTDMVFNILFVILSFASILGPIGFKLPLEQESPELFPGLTVPMHFFPALGWFALKPFFGKSI</sequence>
<dbReference type="RefSeq" id="WP_089835700.1">
    <property type="nucleotide sequence ID" value="NZ_FNBN01000007.1"/>
</dbReference>
<dbReference type="AlphaFoldDB" id="A0A1G7XXY0"/>
<accession>A0A1G7XXY0</accession>
<evidence type="ECO:0000313" key="3">
    <source>
        <dbReference type="Proteomes" id="UP000199045"/>
    </source>
</evidence>
<protein>
    <submittedName>
        <fullName evidence="2">Uncharacterized protein</fullName>
    </submittedName>
</protein>
<dbReference type="STRING" id="104663.SAMN04488121_107130"/>
<name>A0A1G7XXY0_CHIFI</name>
<keyword evidence="1" id="KW-0472">Membrane</keyword>
<keyword evidence="1" id="KW-1133">Transmembrane helix</keyword>
<feature type="transmembrane region" description="Helical" evidence="1">
    <location>
        <begin position="107"/>
        <end position="125"/>
    </location>
</feature>
<keyword evidence="1" id="KW-0812">Transmembrane</keyword>
<proteinExistence type="predicted"/>